<dbReference type="GO" id="GO:0003676">
    <property type="term" value="F:nucleic acid binding"/>
    <property type="evidence" value="ECO:0007669"/>
    <property type="project" value="InterPro"/>
</dbReference>
<dbReference type="SUPFAM" id="SSF57667">
    <property type="entry name" value="beta-beta-alpha zinc fingers"/>
    <property type="match status" value="2"/>
</dbReference>
<dbReference type="Gene3D" id="3.30.160.60">
    <property type="entry name" value="Classic Zinc Finger"/>
    <property type="match status" value="2"/>
</dbReference>
<evidence type="ECO:0000259" key="2">
    <source>
        <dbReference type="PROSITE" id="PS00028"/>
    </source>
</evidence>
<dbReference type="Gramene" id="OPUNC08G14260.1">
    <property type="protein sequence ID" value="OPUNC08G14260.1"/>
    <property type="gene ID" value="OPUNC08G14260"/>
</dbReference>
<dbReference type="InterPro" id="IPR003604">
    <property type="entry name" value="Matrin/U1-like-C_Znf_C2H2"/>
</dbReference>
<protein>
    <recommendedName>
        <fullName evidence="2">C2H2-type domain-containing protein</fullName>
    </recommendedName>
</protein>
<reference evidence="3" key="1">
    <citation type="submission" date="2015-04" db="UniProtKB">
        <authorList>
            <consortium name="EnsemblPlants"/>
        </authorList>
    </citation>
    <scope>IDENTIFICATION</scope>
</reference>
<dbReference type="EnsemblPlants" id="OPUNC08G14260.1">
    <property type="protein sequence ID" value="OPUNC08G14260.1"/>
    <property type="gene ID" value="OPUNC08G14260"/>
</dbReference>
<dbReference type="eggNOG" id="KOG2186">
    <property type="taxonomic scope" value="Eukaryota"/>
</dbReference>
<dbReference type="PROSITE" id="PS00028">
    <property type="entry name" value="ZINC_FINGER_C2H2_1"/>
    <property type="match status" value="2"/>
</dbReference>
<evidence type="ECO:0000256" key="1">
    <source>
        <dbReference type="SAM" id="MobiDB-lite"/>
    </source>
</evidence>
<dbReference type="SMART" id="SM00451">
    <property type="entry name" value="ZnF_U1"/>
    <property type="match status" value="2"/>
</dbReference>
<feature type="compositionally biased region" description="Basic residues" evidence="1">
    <location>
        <begin position="130"/>
        <end position="142"/>
    </location>
</feature>
<dbReference type="PANTHER" id="PTHR47487">
    <property type="entry name" value="OS06G0651300 PROTEIN-RELATED"/>
    <property type="match status" value="1"/>
</dbReference>
<sequence>MVFARRATVPVDADDGYGVPHPSPRETNSGGVGVSVQMTMDALRRELWEEGIRQEVIAAEIAEQQELEAKVQRNPEFPSLHGEIWLGRPMAMPAGPSMFRGSVKDRIEEWYRPPWRRTADDENASFNGTKMHKKVSSRVKRKRGADTFLTNNKKTCVPRSCGAIQVNTRNEFCFEEHFAGHRHEENDSLESRKEAIGMKKKVEAESLSATRHYPPTWNCGICKANCSSELDLKNHLRGRRHQENSEALEREDKEKEAKVYAKEVAQLVEKNQKFVPRWSCSTCKANCTSASDLENHFRGRRHQQNVGRSSNVVMLRA</sequence>
<dbReference type="Proteomes" id="UP000026962">
    <property type="component" value="Chromosome 8"/>
</dbReference>
<proteinExistence type="predicted"/>
<dbReference type="SMART" id="SM00355">
    <property type="entry name" value="ZnF_C2H2"/>
    <property type="match status" value="2"/>
</dbReference>
<dbReference type="OMA" id="TWNCGIC"/>
<feature type="domain" description="C2H2-type" evidence="2">
    <location>
        <begin position="280"/>
        <end position="302"/>
    </location>
</feature>
<feature type="region of interest" description="Disordered" evidence="1">
    <location>
        <begin position="1"/>
        <end position="32"/>
    </location>
</feature>
<name>A0A0E0LVC4_ORYPU</name>
<dbReference type="Pfam" id="PF12874">
    <property type="entry name" value="zf-met"/>
    <property type="match status" value="2"/>
</dbReference>
<organism evidence="3">
    <name type="scientific">Oryza punctata</name>
    <name type="common">Red rice</name>
    <dbReference type="NCBI Taxonomy" id="4537"/>
    <lineage>
        <taxon>Eukaryota</taxon>
        <taxon>Viridiplantae</taxon>
        <taxon>Streptophyta</taxon>
        <taxon>Embryophyta</taxon>
        <taxon>Tracheophyta</taxon>
        <taxon>Spermatophyta</taxon>
        <taxon>Magnoliopsida</taxon>
        <taxon>Liliopsida</taxon>
        <taxon>Poales</taxon>
        <taxon>Poaceae</taxon>
        <taxon>BOP clade</taxon>
        <taxon>Oryzoideae</taxon>
        <taxon>Oryzeae</taxon>
        <taxon>Oryzinae</taxon>
        <taxon>Oryza</taxon>
    </lineage>
</organism>
<feature type="region of interest" description="Disordered" evidence="1">
    <location>
        <begin position="122"/>
        <end position="142"/>
    </location>
</feature>
<dbReference type="InterPro" id="IPR013087">
    <property type="entry name" value="Znf_C2H2_type"/>
</dbReference>
<feature type="domain" description="C2H2-type" evidence="2">
    <location>
        <begin position="219"/>
        <end position="241"/>
    </location>
</feature>
<dbReference type="PANTHER" id="PTHR47487:SF4">
    <property type="entry name" value="OS08G0441900 PROTEIN"/>
    <property type="match status" value="1"/>
</dbReference>
<reference evidence="3" key="2">
    <citation type="submission" date="2018-05" db="EMBL/GenBank/DDBJ databases">
        <title>OpunRS2 (Oryza punctata Reference Sequence Version 2).</title>
        <authorList>
            <person name="Zhang J."/>
            <person name="Kudrna D."/>
            <person name="Lee S."/>
            <person name="Talag J."/>
            <person name="Welchert J."/>
            <person name="Wing R.A."/>
        </authorList>
    </citation>
    <scope>NUCLEOTIDE SEQUENCE [LARGE SCALE GENOMIC DNA]</scope>
</reference>
<accession>A0A0E0LVC4</accession>
<evidence type="ECO:0000313" key="3">
    <source>
        <dbReference type="EnsemblPlants" id="OPUNC08G14260.1"/>
    </source>
</evidence>
<dbReference type="InterPro" id="IPR036236">
    <property type="entry name" value="Znf_C2H2_sf"/>
</dbReference>
<dbReference type="HOGENOM" id="CLU_047480_0_0_1"/>
<dbReference type="AlphaFoldDB" id="A0A0E0LVC4"/>
<dbReference type="STRING" id="4537.A0A0E0LVC4"/>
<keyword evidence="4" id="KW-1185">Reference proteome</keyword>
<dbReference type="GO" id="GO:0008270">
    <property type="term" value="F:zinc ion binding"/>
    <property type="evidence" value="ECO:0007669"/>
    <property type="project" value="InterPro"/>
</dbReference>
<evidence type="ECO:0000313" key="4">
    <source>
        <dbReference type="Proteomes" id="UP000026962"/>
    </source>
</evidence>